<dbReference type="Pfam" id="PF01979">
    <property type="entry name" value="Amidohydro_1"/>
    <property type="match status" value="1"/>
</dbReference>
<dbReference type="InterPro" id="IPR011059">
    <property type="entry name" value="Metal-dep_hydrolase_composite"/>
</dbReference>
<protein>
    <submittedName>
        <fullName evidence="4">Dihydroorotase</fullName>
        <ecNumber evidence="4">3.5.2.3</ecNumber>
    </submittedName>
</protein>
<dbReference type="AlphaFoldDB" id="W9HAV8"/>
<name>W9HAV8_9PROT</name>
<keyword evidence="1" id="KW-0665">Pyrimidine biosynthesis</keyword>
<sequence>MTRRIAYRHARLLDPASGLDTVGTVLTEGGVIADLGAGLFADGVPDGIETIDLRGLCLAPGLIDMRVAAGDGHGYVDEDTARSAAAGGVTSIVLLPPHTSLRHSPVRVFHYAGATTGTGALAEMGLAAQVGALAFTDGANAIADAAVMVRVMRYAAALGRFVIQHPEEPSLAAGGQMNAGEVATRMGLPGIPAQAEVIPIERDLRLVELTGARLHIAHVSTGAAVDVIRDAKRRGLPVTCDTAPAYFALTETDVMGYRTVAKLSPPLRDEMERRAIVEGLADGTIDAIASDHQPHPAAAKDVPFPEAASGIVGLETLLPLTLEMVQNGKLPMLDALGLLTAGPARLLGLELGRLAKGATADLTIFDPDWLWRVDVGRFASGSRNSPFDRRPVTGRAIRTVVAGETVFTLDA</sequence>
<dbReference type="STRING" id="1385369.N825_18060"/>
<proteinExistence type="predicted"/>
<accession>W9HAV8</accession>
<comment type="caution">
    <text evidence="4">The sequence shown here is derived from an EMBL/GenBank/DDBJ whole genome shotgun (WGS) entry which is preliminary data.</text>
</comment>
<keyword evidence="5" id="KW-1185">Reference proteome</keyword>
<reference evidence="4 5" key="1">
    <citation type="submission" date="2013-08" db="EMBL/GenBank/DDBJ databases">
        <title>The genome sequence of Skermanella stibiiresistens.</title>
        <authorList>
            <person name="Zhu W."/>
            <person name="Wang G."/>
        </authorList>
    </citation>
    <scope>NUCLEOTIDE SEQUENCE [LARGE SCALE GENOMIC DNA]</scope>
    <source>
        <strain evidence="4 5">SB22</strain>
    </source>
</reference>
<keyword evidence="4" id="KW-0378">Hydrolase</keyword>
<dbReference type="Proteomes" id="UP000019486">
    <property type="component" value="Unassembled WGS sequence"/>
</dbReference>
<dbReference type="InterPro" id="IPR032466">
    <property type="entry name" value="Metal_Hydrolase"/>
</dbReference>
<dbReference type="EMBL" id="AVFL01000002">
    <property type="protein sequence ID" value="EWY41876.1"/>
    <property type="molecule type" value="Genomic_DNA"/>
</dbReference>
<dbReference type="InterPro" id="IPR050138">
    <property type="entry name" value="DHOase/Allantoinase_Hydrolase"/>
</dbReference>
<dbReference type="CDD" id="cd01317">
    <property type="entry name" value="DHOase_IIa"/>
    <property type="match status" value="1"/>
</dbReference>
<dbReference type="GO" id="GO:0046872">
    <property type="term" value="F:metal ion binding"/>
    <property type="evidence" value="ECO:0007669"/>
    <property type="project" value="InterPro"/>
</dbReference>
<dbReference type="InterPro" id="IPR024403">
    <property type="entry name" value="DHOase_cat"/>
</dbReference>
<dbReference type="EC" id="3.5.2.3" evidence="4"/>
<dbReference type="SUPFAM" id="SSF51556">
    <property type="entry name" value="Metallo-dependent hydrolases"/>
    <property type="match status" value="1"/>
</dbReference>
<dbReference type="PATRIC" id="fig|1385369.3.peg.541"/>
<evidence type="ECO:0000259" key="2">
    <source>
        <dbReference type="Pfam" id="PF01979"/>
    </source>
</evidence>
<evidence type="ECO:0000313" key="5">
    <source>
        <dbReference type="Proteomes" id="UP000019486"/>
    </source>
</evidence>
<evidence type="ECO:0000259" key="3">
    <source>
        <dbReference type="Pfam" id="PF12890"/>
    </source>
</evidence>
<feature type="domain" description="Dihydroorotase catalytic" evidence="3">
    <location>
        <begin position="106"/>
        <end position="221"/>
    </location>
</feature>
<dbReference type="OrthoDB" id="9803027at2"/>
<feature type="domain" description="Amidohydrolase-related" evidence="2">
    <location>
        <begin position="223"/>
        <end position="406"/>
    </location>
</feature>
<dbReference type="GO" id="GO:0006145">
    <property type="term" value="P:purine nucleobase catabolic process"/>
    <property type="evidence" value="ECO:0007669"/>
    <property type="project" value="TreeGrafter"/>
</dbReference>
<dbReference type="GO" id="GO:0006221">
    <property type="term" value="P:pyrimidine nucleotide biosynthetic process"/>
    <property type="evidence" value="ECO:0007669"/>
    <property type="project" value="UniProtKB-KW"/>
</dbReference>
<gene>
    <name evidence="4" type="ORF">N825_18060</name>
</gene>
<dbReference type="GO" id="GO:0005737">
    <property type="term" value="C:cytoplasm"/>
    <property type="evidence" value="ECO:0007669"/>
    <property type="project" value="TreeGrafter"/>
</dbReference>
<organism evidence="4 5">
    <name type="scientific">Skermanella stibiiresistens SB22</name>
    <dbReference type="NCBI Taxonomy" id="1385369"/>
    <lineage>
        <taxon>Bacteria</taxon>
        <taxon>Pseudomonadati</taxon>
        <taxon>Pseudomonadota</taxon>
        <taxon>Alphaproteobacteria</taxon>
        <taxon>Rhodospirillales</taxon>
        <taxon>Azospirillaceae</taxon>
        <taxon>Skermanella</taxon>
    </lineage>
</organism>
<evidence type="ECO:0000256" key="1">
    <source>
        <dbReference type="ARBA" id="ARBA00022975"/>
    </source>
</evidence>
<dbReference type="GO" id="GO:0004038">
    <property type="term" value="F:allantoinase activity"/>
    <property type="evidence" value="ECO:0007669"/>
    <property type="project" value="TreeGrafter"/>
</dbReference>
<dbReference type="InterPro" id="IPR004722">
    <property type="entry name" value="DHOase"/>
</dbReference>
<dbReference type="SUPFAM" id="SSF51338">
    <property type="entry name" value="Composite domain of metallo-dependent hydrolases"/>
    <property type="match status" value="1"/>
</dbReference>
<dbReference type="GO" id="GO:0004151">
    <property type="term" value="F:dihydroorotase activity"/>
    <property type="evidence" value="ECO:0007669"/>
    <property type="project" value="UniProtKB-EC"/>
</dbReference>
<dbReference type="InterPro" id="IPR006680">
    <property type="entry name" value="Amidohydro-rel"/>
</dbReference>
<evidence type="ECO:0000313" key="4">
    <source>
        <dbReference type="EMBL" id="EWY41876.1"/>
    </source>
</evidence>
<dbReference type="PANTHER" id="PTHR43668:SF2">
    <property type="entry name" value="ALLANTOINASE"/>
    <property type="match status" value="1"/>
</dbReference>
<dbReference type="RefSeq" id="WP_037446692.1">
    <property type="nucleotide sequence ID" value="NZ_AVFL01000002.1"/>
</dbReference>
<dbReference type="Gene3D" id="3.20.20.140">
    <property type="entry name" value="Metal-dependent hydrolases"/>
    <property type="match status" value="1"/>
</dbReference>
<dbReference type="Pfam" id="PF12890">
    <property type="entry name" value="DHOase"/>
    <property type="match status" value="1"/>
</dbReference>
<dbReference type="PANTHER" id="PTHR43668">
    <property type="entry name" value="ALLANTOINASE"/>
    <property type="match status" value="1"/>
</dbReference>